<keyword evidence="2" id="KW-1185">Reference proteome</keyword>
<accession>A0A7R9QLN7</accession>
<gene>
    <name evidence="1" type="ORF">ONB1V03_LOCUS7584</name>
</gene>
<dbReference type="Proteomes" id="UP000728032">
    <property type="component" value="Unassembled WGS sequence"/>
</dbReference>
<organism evidence="1">
    <name type="scientific">Oppiella nova</name>
    <dbReference type="NCBI Taxonomy" id="334625"/>
    <lineage>
        <taxon>Eukaryota</taxon>
        <taxon>Metazoa</taxon>
        <taxon>Ecdysozoa</taxon>
        <taxon>Arthropoda</taxon>
        <taxon>Chelicerata</taxon>
        <taxon>Arachnida</taxon>
        <taxon>Acari</taxon>
        <taxon>Acariformes</taxon>
        <taxon>Sarcoptiformes</taxon>
        <taxon>Oribatida</taxon>
        <taxon>Brachypylina</taxon>
        <taxon>Oppioidea</taxon>
        <taxon>Oppiidae</taxon>
        <taxon>Oppiella</taxon>
    </lineage>
</organism>
<name>A0A7R9QLN7_9ACAR</name>
<evidence type="ECO:0000313" key="1">
    <source>
        <dbReference type="EMBL" id="CAD7650003.1"/>
    </source>
</evidence>
<protein>
    <submittedName>
        <fullName evidence="1">Uncharacterized protein</fullName>
    </submittedName>
</protein>
<dbReference type="EMBL" id="CAJPVJ010003919">
    <property type="protein sequence ID" value="CAG2168090.1"/>
    <property type="molecule type" value="Genomic_DNA"/>
</dbReference>
<dbReference type="AlphaFoldDB" id="A0A7R9QLN7"/>
<evidence type="ECO:0000313" key="2">
    <source>
        <dbReference type="Proteomes" id="UP000728032"/>
    </source>
</evidence>
<reference evidence="1" key="1">
    <citation type="submission" date="2020-11" db="EMBL/GenBank/DDBJ databases">
        <authorList>
            <person name="Tran Van P."/>
        </authorList>
    </citation>
    <scope>NUCLEOTIDE SEQUENCE</scope>
</reference>
<dbReference type="EMBL" id="OC918744">
    <property type="protein sequence ID" value="CAD7650003.1"/>
    <property type="molecule type" value="Genomic_DNA"/>
</dbReference>
<sequence length="94" mass="10269">MEKGNGFAKMYCAECKNSADGVKAIATFKQCISAYPMGQAVNKKGDELKAKGTEACVTEFSKYLDTIDKHDKEQAKLKDCSDALFKSSADIKKC</sequence>
<proteinExistence type="predicted"/>